<dbReference type="EMBL" id="JQIF01000097">
    <property type="protein sequence ID" value="KGJ51784.1"/>
    <property type="molecule type" value="Genomic_DNA"/>
</dbReference>
<evidence type="ECO:0000256" key="1">
    <source>
        <dbReference type="ARBA" id="ARBA00005915"/>
    </source>
</evidence>
<dbReference type="Proteomes" id="UP000503330">
    <property type="component" value="Chromosome"/>
</dbReference>
<dbReference type="SUPFAM" id="SSF64182">
    <property type="entry name" value="DHH phosphoesterases"/>
    <property type="match status" value="1"/>
</dbReference>
<feature type="domain" description="DHHA1" evidence="7">
    <location>
        <begin position="332"/>
        <end position="418"/>
    </location>
</feature>
<proteinExistence type="inferred from homology"/>
<dbReference type="EMBL" id="CP048838">
    <property type="protein sequence ID" value="QJA02964.1"/>
    <property type="molecule type" value="Genomic_DNA"/>
</dbReference>
<dbReference type="InterPro" id="IPR051673">
    <property type="entry name" value="SSDNA_exonuclease_RecJ"/>
</dbReference>
<dbReference type="RefSeq" id="WP_002609227.1">
    <property type="nucleotide sequence ID" value="NZ_AP025565.1"/>
</dbReference>
<evidence type="ECO:0000259" key="7">
    <source>
        <dbReference type="Pfam" id="PF02272"/>
    </source>
</evidence>
<gene>
    <name evidence="9" type="ORF">CIAN88_18685</name>
    <name evidence="11" type="ORF">G4D54_11155</name>
    <name evidence="10" type="ORF">MKC95_07805</name>
</gene>
<dbReference type="Pfam" id="PF02272">
    <property type="entry name" value="DHHA1"/>
    <property type="match status" value="1"/>
</dbReference>
<dbReference type="Pfam" id="PF17768">
    <property type="entry name" value="RecJ_OB"/>
    <property type="match status" value="1"/>
</dbReference>
<keyword evidence="4" id="KW-0378">Hydrolase</keyword>
<protein>
    <recommendedName>
        <fullName evidence="2">Single-stranded-DNA-specific exonuclease RecJ</fullName>
    </recommendedName>
</protein>
<accession>A0A099I1D0</accession>
<evidence type="ECO:0000313" key="13">
    <source>
        <dbReference type="Proteomes" id="UP000503330"/>
    </source>
</evidence>
<dbReference type="AlphaFoldDB" id="A0A099I1D0"/>
<organism evidence="9 12">
    <name type="scientific">Clostridium innocuum</name>
    <dbReference type="NCBI Taxonomy" id="1522"/>
    <lineage>
        <taxon>Bacteria</taxon>
        <taxon>Bacillati</taxon>
        <taxon>Bacillota</taxon>
        <taxon>Clostridia</taxon>
        <taxon>Eubacteriales</taxon>
        <taxon>Clostridiaceae</taxon>
        <taxon>Clostridium</taxon>
    </lineage>
</organism>
<feature type="domain" description="DDH" evidence="6">
    <location>
        <begin position="72"/>
        <end position="195"/>
    </location>
</feature>
<reference evidence="11 13" key="2">
    <citation type="submission" date="2020-02" db="EMBL/GenBank/DDBJ databases">
        <authorList>
            <person name="Kociolek L.K."/>
            <person name="Ozer E.A."/>
        </authorList>
    </citation>
    <scope>NUCLEOTIDE SEQUENCE [LARGE SCALE GENOMIC DNA]</scope>
    <source>
        <strain evidence="11 13">ATCC 14501</strain>
    </source>
</reference>
<dbReference type="Gene3D" id="3.10.310.30">
    <property type="match status" value="1"/>
</dbReference>
<evidence type="ECO:0000256" key="3">
    <source>
        <dbReference type="ARBA" id="ARBA00022722"/>
    </source>
</evidence>
<keyword evidence="5" id="KW-0269">Exonuclease</keyword>
<evidence type="ECO:0000313" key="10">
    <source>
        <dbReference type="EMBL" id="MCR0232669.1"/>
    </source>
</evidence>
<reference evidence="9 12" key="1">
    <citation type="submission" date="2014-08" db="EMBL/GenBank/DDBJ databases">
        <title>Clostridium innocuum, an unnegligible vancomycin-resistant pathogen causing extra-intestinal infections.</title>
        <authorList>
            <person name="Feng Y."/>
            <person name="Chiu C.-H."/>
        </authorList>
    </citation>
    <scope>NUCLEOTIDE SEQUENCE [LARGE SCALE GENOMIC DNA]</scope>
    <source>
        <strain evidence="9 12">AN88</strain>
    </source>
</reference>
<dbReference type="InterPro" id="IPR001667">
    <property type="entry name" value="DDH_dom"/>
</dbReference>
<dbReference type="GO" id="GO:0003676">
    <property type="term" value="F:nucleic acid binding"/>
    <property type="evidence" value="ECO:0007669"/>
    <property type="project" value="InterPro"/>
</dbReference>
<keyword evidence="3" id="KW-0540">Nuclease</keyword>
<evidence type="ECO:0000259" key="8">
    <source>
        <dbReference type="Pfam" id="PF17768"/>
    </source>
</evidence>
<dbReference type="PANTHER" id="PTHR30255">
    <property type="entry name" value="SINGLE-STRANDED-DNA-SPECIFIC EXONUCLEASE RECJ"/>
    <property type="match status" value="1"/>
</dbReference>
<evidence type="ECO:0000256" key="4">
    <source>
        <dbReference type="ARBA" id="ARBA00022801"/>
    </source>
</evidence>
<dbReference type="Proteomes" id="UP000030008">
    <property type="component" value="Unassembled WGS sequence"/>
</dbReference>
<evidence type="ECO:0000313" key="12">
    <source>
        <dbReference type="Proteomes" id="UP000030008"/>
    </source>
</evidence>
<feature type="domain" description="RecJ OB" evidence="8">
    <location>
        <begin position="434"/>
        <end position="531"/>
    </location>
</feature>
<dbReference type="GeneID" id="61926102"/>
<name>A0A099I1D0_CLOIN</name>
<dbReference type="EMBL" id="JAKTMA010000011">
    <property type="protein sequence ID" value="MCR0232669.1"/>
    <property type="molecule type" value="Genomic_DNA"/>
</dbReference>
<evidence type="ECO:0000313" key="9">
    <source>
        <dbReference type="EMBL" id="KGJ51784.1"/>
    </source>
</evidence>
<dbReference type="Proteomes" id="UP001203972">
    <property type="component" value="Unassembled WGS sequence"/>
</dbReference>
<evidence type="ECO:0000313" key="11">
    <source>
        <dbReference type="EMBL" id="QJA02964.1"/>
    </source>
</evidence>
<sequence>MQIHKLQSERSQQIQEMHHVSALCAKVLASRGLKDEQIAELLQKPQLADPFTANGMQEVAKRIYQAKQNKERVMVCGDYDADGICSTAILVDALRRYGIQAGFYIPNRFAEGYGLQKHTVELAHEKGYSLLITVDNGVKALDALTEARNRGVDVIVTDHHAMDEEFPCLYLLHPFLMGERFETLSGAGVALEISRALLGEVKEHVVLACVAAIADVMPLRQETRAIVQLGLQYLRQGICQPIQLLANDRYPKWDETLIAFQIVPKLNTTGRLADIANANNTVRYLLSTNLEQLQHMAKQIRELNDRRKTMSDDMVKVARTLVRPEYRFQLLFHDSFHEGMAGLVAGKLSEELQLPVMVAAQREQMFKGSIRSLDLLDLTTFFDACRPSLSAYGGHKAAAGIGFPYENKQIVQDYVNTRMEGIHFQQEKSYDVIPIRVQEATLAEVESLSVLGPFGCGFEEPLFYLEEASVQGCRLLGNREHAKWILSDSLEAMYFRCGNAYERLHEKNNVNFIGNLRINSFMGRKKVNIFVTEAY</sequence>
<evidence type="ECO:0000256" key="2">
    <source>
        <dbReference type="ARBA" id="ARBA00019841"/>
    </source>
</evidence>
<dbReference type="Gene3D" id="3.90.1640.30">
    <property type="match status" value="1"/>
</dbReference>
<comment type="similarity">
    <text evidence="1">Belongs to the RecJ family.</text>
</comment>
<dbReference type="PANTHER" id="PTHR30255:SF2">
    <property type="entry name" value="SINGLE-STRANDED-DNA-SPECIFIC EXONUCLEASE RECJ"/>
    <property type="match status" value="1"/>
</dbReference>
<dbReference type="GO" id="GO:0004527">
    <property type="term" value="F:exonuclease activity"/>
    <property type="evidence" value="ECO:0007669"/>
    <property type="project" value="UniProtKB-KW"/>
</dbReference>
<dbReference type="Pfam" id="PF01368">
    <property type="entry name" value="DHH"/>
    <property type="match status" value="1"/>
</dbReference>
<dbReference type="InterPro" id="IPR038763">
    <property type="entry name" value="DHH_sf"/>
</dbReference>
<evidence type="ECO:0000256" key="5">
    <source>
        <dbReference type="ARBA" id="ARBA00022839"/>
    </source>
</evidence>
<dbReference type="InterPro" id="IPR041122">
    <property type="entry name" value="RecJ_OB"/>
</dbReference>
<evidence type="ECO:0000259" key="6">
    <source>
        <dbReference type="Pfam" id="PF01368"/>
    </source>
</evidence>
<reference evidence="10" key="3">
    <citation type="journal article" date="2022" name="Clin. Infect. Dis.">
        <title>Association between Clostridium innocuum and antibiotic-associated diarrhea in adults and children: A cross-sectional study and comparative genomics analysis.</title>
        <authorList>
            <person name="Cherny K.E."/>
            <person name="Muscat E.B."/>
            <person name="Balaji A."/>
            <person name="Mukherjee J."/>
            <person name="Ozer E.A."/>
            <person name="Angarone M.P."/>
            <person name="Hauser A.R."/>
            <person name="Sichel J.S."/>
            <person name="Amponsah E."/>
            <person name="Kociolek L.K."/>
        </authorList>
    </citation>
    <scope>NUCLEOTIDE SEQUENCE</scope>
    <source>
        <strain evidence="10">NU1-AC-029v</strain>
    </source>
</reference>
<dbReference type="InterPro" id="IPR003156">
    <property type="entry name" value="DHHA1_dom"/>
</dbReference>